<evidence type="ECO:0000313" key="4">
    <source>
        <dbReference type="RefSeq" id="XP_022820587.1"/>
    </source>
</evidence>
<dbReference type="AlphaFoldDB" id="A0A9J7E1D3"/>
<dbReference type="KEGG" id="sliu:111352346"/>
<feature type="compositionally biased region" description="Basic and acidic residues" evidence="1">
    <location>
        <begin position="1"/>
        <end position="10"/>
    </location>
</feature>
<dbReference type="OrthoDB" id="410104at2759"/>
<evidence type="ECO:0000313" key="3">
    <source>
        <dbReference type="Proteomes" id="UP000301870"/>
    </source>
</evidence>
<dbReference type="SUPFAM" id="SSF56219">
    <property type="entry name" value="DNase I-like"/>
    <property type="match status" value="1"/>
</dbReference>
<dbReference type="Gene3D" id="3.60.10.10">
    <property type="entry name" value="Endonuclease/exonuclease/phosphatase"/>
    <property type="match status" value="1"/>
</dbReference>
<dbReference type="Proteomes" id="UP000301870">
    <property type="component" value="Chromosome 15"/>
</dbReference>
<dbReference type="GeneID" id="111352346"/>
<dbReference type="InterPro" id="IPR005135">
    <property type="entry name" value="Endo/exonuclease/phosphatase"/>
</dbReference>
<keyword evidence="3" id="KW-1185">Reference proteome</keyword>
<evidence type="ECO:0000256" key="1">
    <source>
        <dbReference type="SAM" id="MobiDB-lite"/>
    </source>
</evidence>
<protein>
    <submittedName>
        <fullName evidence="4">Uncharacterized protein LOC111352346</fullName>
    </submittedName>
</protein>
<feature type="domain" description="Endonuclease/exonuclease/phosphatase" evidence="2">
    <location>
        <begin position="37"/>
        <end position="250"/>
    </location>
</feature>
<feature type="region of interest" description="Disordered" evidence="1">
    <location>
        <begin position="334"/>
        <end position="362"/>
    </location>
</feature>
<dbReference type="Pfam" id="PF03372">
    <property type="entry name" value="Exo_endo_phos"/>
    <property type="match status" value="1"/>
</dbReference>
<name>A0A9J7E1D3_SPOLT</name>
<reference evidence="4" key="1">
    <citation type="submission" date="2025-08" db="UniProtKB">
        <authorList>
            <consortium name="RefSeq"/>
        </authorList>
    </citation>
    <scope>IDENTIFICATION</scope>
    <source>
        <strain evidence="4">Ishihara</strain>
        <tissue evidence="4">Whole body</tissue>
    </source>
</reference>
<feature type="compositionally biased region" description="Basic and acidic residues" evidence="1">
    <location>
        <begin position="342"/>
        <end position="357"/>
    </location>
</feature>
<organism evidence="3 4">
    <name type="scientific">Spodoptera litura</name>
    <name type="common">Asian cotton leafworm</name>
    <dbReference type="NCBI Taxonomy" id="69820"/>
    <lineage>
        <taxon>Eukaryota</taxon>
        <taxon>Metazoa</taxon>
        <taxon>Ecdysozoa</taxon>
        <taxon>Arthropoda</taxon>
        <taxon>Hexapoda</taxon>
        <taxon>Insecta</taxon>
        <taxon>Pterygota</taxon>
        <taxon>Neoptera</taxon>
        <taxon>Endopterygota</taxon>
        <taxon>Lepidoptera</taxon>
        <taxon>Glossata</taxon>
        <taxon>Ditrysia</taxon>
        <taxon>Noctuoidea</taxon>
        <taxon>Noctuidae</taxon>
        <taxon>Amphipyrinae</taxon>
        <taxon>Spodoptera</taxon>
    </lineage>
</organism>
<proteinExistence type="predicted"/>
<dbReference type="InterPro" id="IPR036691">
    <property type="entry name" value="Endo/exonu/phosph_ase_sf"/>
</dbReference>
<dbReference type="RefSeq" id="XP_022820587.1">
    <property type="nucleotide sequence ID" value="XM_022964819.1"/>
</dbReference>
<gene>
    <name evidence="4" type="primary">LOC111352346</name>
</gene>
<dbReference type="CDD" id="cd09076">
    <property type="entry name" value="L1-EN"/>
    <property type="match status" value="1"/>
</dbReference>
<accession>A0A9J7E1D3</accession>
<feature type="region of interest" description="Disordered" evidence="1">
    <location>
        <begin position="1"/>
        <end position="20"/>
    </location>
</feature>
<dbReference type="PANTHER" id="PTHR19446">
    <property type="entry name" value="REVERSE TRANSCRIPTASES"/>
    <property type="match status" value="1"/>
</dbReference>
<sequence>MVTVGEDDHYPPNTISPPNKNAFRYKKQQTEKYIYIATYNTLSLRTEESLQELLHSLRDIKWDIIGLSEVRRYGEAIEEHDNFILYHKGETPGRHGVGFLIKKTLKNSISEIIGISERIAILSIEIPPGKEVWSIVQVYSPTEQSTKSEIESFYISLNDAIKDHAHKNYIVMGDFNAQIGPPRNGEDIVLGPYSSGKRTRNGQKLMEMAFENHMKILNSQFKKRLSRKWTWVSPDGRYKNEIDYVLTNRPKSFDDCATIANLNFNSNHRMLRARLNTSSVQKSSRPFKAKTTILGNNAAIVTIQENLRSMSQSCLEHLNTQEKYNIINEMLTAKPNTNQSESKNKSQISEKTHDLLQKRSKLISTTSKTKTIREQIGKLSKEIKLQMRKDREHSRLNTLEKHIKRTGGIKKALKVLTGKTNWIPNMKDQHCKTKTKRTEILSIATNFYKNLYSSKSQIINTDLNNYDNVPPILVEEIHKAIITQKNDKAPGPDGITNELLLGLILGRITKTLDENQPREQAGFRAGYSTLDHIHAVRQIFEKNKEFKVPFYCCFIDYNKAFDSIEHEYIWTCLKNQGVEQK</sequence>
<evidence type="ECO:0000259" key="2">
    <source>
        <dbReference type="Pfam" id="PF03372"/>
    </source>
</evidence>
<dbReference type="GO" id="GO:0003824">
    <property type="term" value="F:catalytic activity"/>
    <property type="evidence" value="ECO:0007669"/>
    <property type="project" value="InterPro"/>
</dbReference>